<feature type="domain" description="3'-5' exoribonuclease Rv2179c-like" evidence="1">
    <location>
        <begin position="5"/>
        <end position="166"/>
    </location>
</feature>
<dbReference type="EMBL" id="QRIN01000016">
    <property type="protein sequence ID" value="RHG67088.1"/>
    <property type="molecule type" value="Genomic_DNA"/>
</dbReference>
<evidence type="ECO:0000313" key="3">
    <source>
        <dbReference type="Proteomes" id="UP000286501"/>
    </source>
</evidence>
<protein>
    <recommendedName>
        <fullName evidence="1">3'-5' exoribonuclease Rv2179c-like domain-containing protein</fullName>
    </recommendedName>
</protein>
<name>A0A3R6KTV3_9BACT</name>
<dbReference type="InterPro" id="IPR036397">
    <property type="entry name" value="RNaseH_sf"/>
</dbReference>
<dbReference type="SUPFAM" id="SSF53098">
    <property type="entry name" value="Ribonuclease H-like"/>
    <property type="match status" value="1"/>
</dbReference>
<organism evidence="2 3">
    <name type="scientific">Segatella copri</name>
    <dbReference type="NCBI Taxonomy" id="165179"/>
    <lineage>
        <taxon>Bacteria</taxon>
        <taxon>Pseudomonadati</taxon>
        <taxon>Bacteroidota</taxon>
        <taxon>Bacteroidia</taxon>
        <taxon>Bacteroidales</taxon>
        <taxon>Prevotellaceae</taxon>
        <taxon>Segatella</taxon>
    </lineage>
</organism>
<sequence>MKMAKHIVIDIETLGRRNDAAITQIGIVPADENFDVLDRYLIQTEPKTWNTCERTFTGETLLWWIQQKNSPESNKPTHIVHSYKFLVDKLYQIFNRYNTEDTIVWTKGAMDLFCIKDICEYLNMEVPWKFWQPRDIRTAKEFIKEWKTFENNNHNALDDALNQLRELKANLIER</sequence>
<dbReference type="GO" id="GO:0003676">
    <property type="term" value="F:nucleic acid binding"/>
    <property type="evidence" value="ECO:0007669"/>
    <property type="project" value="InterPro"/>
</dbReference>
<accession>A0A3R6KTV3</accession>
<reference evidence="2 3" key="1">
    <citation type="submission" date="2018-08" db="EMBL/GenBank/DDBJ databases">
        <title>A genome reference for cultivated species of the human gut microbiota.</title>
        <authorList>
            <person name="Zou Y."/>
            <person name="Xue W."/>
            <person name="Luo G."/>
        </authorList>
    </citation>
    <scope>NUCLEOTIDE SEQUENCE [LARGE SCALE GENOMIC DNA]</scope>
    <source>
        <strain evidence="2 3">AM22-1</strain>
    </source>
</reference>
<dbReference type="Gene3D" id="3.30.420.10">
    <property type="entry name" value="Ribonuclease H-like superfamily/Ribonuclease H"/>
    <property type="match status" value="1"/>
</dbReference>
<comment type="caution">
    <text evidence="2">The sequence shown here is derived from an EMBL/GenBank/DDBJ whole genome shotgun (WGS) entry which is preliminary data.</text>
</comment>
<dbReference type="Proteomes" id="UP000286501">
    <property type="component" value="Unassembled WGS sequence"/>
</dbReference>
<dbReference type="InterPro" id="IPR033390">
    <property type="entry name" value="Rv2179c-like"/>
</dbReference>
<proteinExistence type="predicted"/>
<evidence type="ECO:0000259" key="1">
    <source>
        <dbReference type="Pfam" id="PF16473"/>
    </source>
</evidence>
<dbReference type="Pfam" id="PF16473">
    <property type="entry name" value="Rv2179c-like"/>
    <property type="match status" value="1"/>
</dbReference>
<evidence type="ECO:0000313" key="2">
    <source>
        <dbReference type="EMBL" id="RHG67088.1"/>
    </source>
</evidence>
<gene>
    <name evidence="2" type="ORF">DW250_05385</name>
</gene>
<dbReference type="InterPro" id="IPR012337">
    <property type="entry name" value="RNaseH-like_sf"/>
</dbReference>
<dbReference type="AlphaFoldDB" id="A0A3R6KTV3"/>
<dbReference type="RefSeq" id="WP_118200554.1">
    <property type="nucleotide sequence ID" value="NZ_QRIF01000008.1"/>
</dbReference>